<accession>A0A1H9X589</accession>
<reference evidence="1 2" key="1">
    <citation type="submission" date="2016-10" db="EMBL/GenBank/DDBJ databases">
        <authorList>
            <person name="de Groot N.N."/>
        </authorList>
    </citation>
    <scope>NUCLEOTIDE SEQUENCE [LARGE SCALE GENOMIC DNA]</scope>
    <source>
        <strain evidence="1 2">DSM 23042</strain>
    </source>
</reference>
<name>A0A1H9X589_9RHOB</name>
<dbReference type="Gene3D" id="1.10.10.10">
    <property type="entry name" value="Winged helix-like DNA-binding domain superfamily/Winged helix DNA-binding domain"/>
    <property type="match status" value="1"/>
</dbReference>
<sequence>MVFEKEMDEMAKRKRHAAAFKAKVALEALKGERTVAELAARFEVHPTLIHQWSEP</sequence>
<dbReference type="EMBL" id="FOGU01000017">
    <property type="protein sequence ID" value="SES40773.1"/>
    <property type="molecule type" value="Genomic_DNA"/>
</dbReference>
<evidence type="ECO:0000313" key="1">
    <source>
        <dbReference type="EMBL" id="SES40773.1"/>
    </source>
</evidence>
<dbReference type="InterPro" id="IPR036388">
    <property type="entry name" value="WH-like_DNA-bd_sf"/>
</dbReference>
<dbReference type="AlphaFoldDB" id="A0A1H9X589"/>
<gene>
    <name evidence="1" type="ORF">SAMN04490244_11753</name>
</gene>
<dbReference type="STRING" id="641238.SAMN04490244_11753"/>
<dbReference type="Proteomes" id="UP000198885">
    <property type="component" value="Unassembled WGS sequence"/>
</dbReference>
<proteinExistence type="predicted"/>
<dbReference type="GO" id="GO:0006313">
    <property type="term" value="P:DNA transposition"/>
    <property type="evidence" value="ECO:0007669"/>
    <property type="project" value="InterPro"/>
</dbReference>
<dbReference type="InterPro" id="IPR010921">
    <property type="entry name" value="Trp_repressor/repl_initiator"/>
</dbReference>
<dbReference type="Pfam" id="PF01527">
    <property type="entry name" value="HTH_Tnp_1"/>
    <property type="match status" value="1"/>
</dbReference>
<protein>
    <submittedName>
        <fullName evidence="1">Transposase</fullName>
    </submittedName>
</protein>
<dbReference type="InterPro" id="IPR002514">
    <property type="entry name" value="Transposase_8"/>
</dbReference>
<evidence type="ECO:0000313" key="2">
    <source>
        <dbReference type="Proteomes" id="UP000198885"/>
    </source>
</evidence>
<dbReference type="GO" id="GO:0043565">
    <property type="term" value="F:sequence-specific DNA binding"/>
    <property type="evidence" value="ECO:0007669"/>
    <property type="project" value="InterPro"/>
</dbReference>
<dbReference type="GO" id="GO:0004803">
    <property type="term" value="F:transposase activity"/>
    <property type="evidence" value="ECO:0007669"/>
    <property type="project" value="InterPro"/>
</dbReference>
<dbReference type="SUPFAM" id="SSF48295">
    <property type="entry name" value="TrpR-like"/>
    <property type="match status" value="1"/>
</dbReference>
<organism evidence="1 2">
    <name type="scientific">Tranquillimonas rosea</name>
    <dbReference type="NCBI Taxonomy" id="641238"/>
    <lineage>
        <taxon>Bacteria</taxon>
        <taxon>Pseudomonadati</taxon>
        <taxon>Pseudomonadota</taxon>
        <taxon>Alphaproteobacteria</taxon>
        <taxon>Rhodobacterales</taxon>
        <taxon>Roseobacteraceae</taxon>
        <taxon>Tranquillimonas</taxon>
    </lineage>
</organism>
<keyword evidence="2" id="KW-1185">Reference proteome</keyword>